<evidence type="ECO:0000313" key="1">
    <source>
        <dbReference type="EMBL" id="CUS14660.1"/>
    </source>
</evidence>
<dbReference type="EMBL" id="LN890956">
    <property type="protein sequence ID" value="CUS14660.1"/>
    <property type="molecule type" value="Genomic_DNA"/>
</dbReference>
<name>A0A292Q7H9_9PEZI</name>
<protein>
    <submittedName>
        <fullName evidence="1">Uncharacterized protein</fullName>
    </submittedName>
</protein>
<evidence type="ECO:0000313" key="2">
    <source>
        <dbReference type="Proteomes" id="UP001412239"/>
    </source>
</evidence>
<sequence>VSEIRAVEAVHPETSSLYWGSNQLKRQLSATLQPQPPTDKHR</sequence>
<dbReference type="Proteomes" id="UP001412239">
    <property type="component" value="Unassembled WGS sequence"/>
</dbReference>
<reference evidence="1" key="1">
    <citation type="submission" date="2015-10" db="EMBL/GenBank/DDBJ databases">
        <authorList>
            <person name="Regsiter A."/>
            <person name="william w."/>
        </authorList>
    </citation>
    <scope>NUCLEOTIDE SEQUENCE</scope>
    <source>
        <strain evidence="1">Montdore</strain>
    </source>
</reference>
<keyword evidence="2" id="KW-1185">Reference proteome</keyword>
<feature type="non-terminal residue" evidence="1">
    <location>
        <position position="42"/>
    </location>
</feature>
<proteinExistence type="predicted"/>
<gene>
    <name evidence="1" type="ORF">GSTUAT00001185001</name>
</gene>
<organism evidence="1 2">
    <name type="scientific">Tuber aestivum</name>
    <name type="common">summer truffle</name>
    <dbReference type="NCBI Taxonomy" id="59557"/>
    <lineage>
        <taxon>Eukaryota</taxon>
        <taxon>Fungi</taxon>
        <taxon>Dikarya</taxon>
        <taxon>Ascomycota</taxon>
        <taxon>Pezizomycotina</taxon>
        <taxon>Pezizomycetes</taxon>
        <taxon>Pezizales</taxon>
        <taxon>Tuberaceae</taxon>
        <taxon>Tuber</taxon>
    </lineage>
</organism>
<dbReference type="AlphaFoldDB" id="A0A292Q7H9"/>
<accession>A0A292Q7H9</accession>